<organism evidence="4 5">
    <name type="scientific">Schizosaccharomyces japonicus (strain yFS275 / FY16936)</name>
    <name type="common">Fission yeast</name>
    <dbReference type="NCBI Taxonomy" id="402676"/>
    <lineage>
        <taxon>Eukaryota</taxon>
        <taxon>Fungi</taxon>
        <taxon>Dikarya</taxon>
        <taxon>Ascomycota</taxon>
        <taxon>Taphrinomycotina</taxon>
        <taxon>Schizosaccharomycetes</taxon>
        <taxon>Schizosaccharomycetales</taxon>
        <taxon>Schizosaccharomycetaceae</taxon>
        <taxon>Schizosaccharomyces</taxon>
    </lineage>
</organism>
<name>B6K1M7_SCHJY</name>
<dbReference type="GO" id="GO:0000981">
    <property type="term" value="F:DNA-binding transcription factor activity, RNA polymerase II-specific"/>
    <property type="evidence" value="ECO:0007669"/>
    <property type="project" value="InterPro"/>
</dbReference>
<keyword evidence="2" id="KW-0539">Nucleus</keyword>
<proteinExistence type="predicted"/>
<feature type="domain" description="Zn(2)-C6 fungal-type" evidence="3">
    <location>
        <begin position="16"/>
        <end position="47"/>
    </location>
</feature>
<dbReference type="InterPro" id="IPR001138">
    <property type="entry name" value="Zn2Cys6_DnaBD"/>
</dbReference>
<evidence type="ECO:0000256" key="2">
    <source>
        <dbReference type="ARBA" id="ARBA00023242"/>
    </source>
</evidence>
<dbReference type="GeneID" id="7052067"/>
<dbReference type="Pfam" id="PF00172">
    <property type="entry name" value="Zn_clus"/>
    <property type="match status" value="1"/>
</dbReference>
<evidence type="ECO:0000313" key="5">
    <source>
        <dbReference type="Proteomes" id="UP000001744"/>
    </source>
</evidence>
<dbReference type="PROSITE" id="PS50048">
    <property type="entry name" value="ZN2_CY6_FUNGAL_2"/>
    <property type="match status" value="1"/>
</dbReference>
<dbReference type="CDD" id="cd00067">
    <property type="entry name" value="GAL4"/>
    <property type="match status" value="1"/>
</dbReference>
<sequence length="543" mass="64082">MSFNVKKPRRQRTKKSCLNCRLKKLKCDRCLPCSRCKERHVEDRCFYETPSDTRLVTNIRPLQPAEETHDTEADLLTGEKFHCYKPIVLLQMAEDSRAMPRLFFDYFFPKVSSTSLNNPNDYFNLLPPLTVSELIFDLYIERFDTVFPIIDRKVIREDMHRLVSASSFPHPGRLKLILMLFHYSLTITDLPEAIEKYFAETNDSAKSLSSRIKQKMEELEDFRVHTRHLPDVYYLEASVVQTYYSFLTQPPQQLNLDLCSTIHYATSIKGLTNMKNQPTVQRRYKQLWTTLCQLDAMVAVLRSNNPWVQHEWDGQLIPKLEDTLADEKEWRYQKLLGQILEFGLQVQKDHLSLSVEKFTNKNEDFNVGITQFSLQVENCLNMTSNRAESFRFEIFKLLLFRIKTNIYRYYPFTDDAENGKYEYQFQLLGSSSMRKIEHTISIFDESKSFCWMRQVSIQGLESFSSMPICIKHNFYYQDDLTSHISFFLQQRDLLNIDSKICDLLGEFLRFLKSLQNDEEYESLQQITRAGDSAAFDLLNTWLF</sequence>
<dbReference type="RefSeq" id="XP_002173351.1">
    <property type="nucleotide sequence ID" value="XM_002173315.2"/>
</dbReference>
<dbReference type="VEuPathDB" id="FungiDB:SJAG_02138"/>
<dbReference type="PROSITE" id="PS00463">
    <property type="entry name" value="ZN2_CY6_FUNGAL_1"/>
    <property type="match status" value="1"/>
</dbReference>
<reference evidence="4 5" key="1">
    <citation type="journal article" date="2011" name="Science">
        <title>Comparative functional genomics of the fission yeasts.</title>
        <authorList>
            <person name="Rhind N."/>
            <person name="Chen Z."/>
            <person name="Yassour M."/>
            <person name="Thompson D.A."/>
            <person name="Haas B.J."/>
            <person name="Habib N."/>
            <person name="Wapinski I."/>
            <person name="Roy S."/>
            <person name="Lin M.F."/>
            <person name="Heiman D.I."/>
            <person name="Young S.K."/>
            <person name="Furuya K."/>
            <person name="Guo Y."/>
            <person name="Pidoux A."/>
            <person name="Chen H.M."/>
            <person name="Robbertse B."/>
            <person name="Goldberg J.M."/>
            <person name="Aoki K."/>
            <person name="Bayne E.H."/>
            <person name="Berlin A.M."/>
            <person name="Desjardins C.A."/>
            <person name="Dobbs E."/>
            <person name="Dukaj L."/>
            <person name="Fan L."/>
            <person name="FitzGerald M.G."/>
            <person name="French C."/>
            <person name="Gujja S."/>
            <person name="Hansen K."/>
            <person name="Keifenheim D."/>
            <person name="Levin J.Z."/>
            <person name="Mosher R.A."/>
            <person name="Mueller C.A."/>
            <person name="Pfiffner J."/>
            <person name="Priest M."/>
            <person name="Russ C."/>
            <person name="Smialowska A."/>
            <person name="Swoboda P."/>
            <person name="Sykes S.M."/>
            <person name="Vaughn M."/>
            <person name="Vengrova S."/>
            <person name="Yoder R."/>
            <person name="Zeng Q."/>
            <person name="Allshire R."/>
            <person name="Baulcombe D."/>
            <person name="Birren B.W."/>
            <person name="Brown W."/>
            <person name="Ekwall K."/>
            <person name="Kellis M."/>
            <person name="Leatherwood J."/>
            <person name="Levin H."/>
            <person name="Margalit H."/>
            <person name="Martienssen R."/>
            <person name="Nieduszynski C.A."/>
            <person name="Spatafora J.W."/>
            <person name="Friedman N."/>
            <person name="Dalgaard J.Z."/>
            <person name="Baumann P."/>
            <person name="Niki H."/>
            <person name="Regev A."/>
            <person name="Nusbaum C."/>
        </authorList>
    </citation>
    <scope>NUCLEOTIDE SEQUENCE [LARGE SCALE GENOMIC DNA]</scope>
    <source>
        <strain evidence="5">yFS275 / FY16936</strain>
    </source>
</reference>
<dbReference type="GO" id="GO:0008270">
    <property type="term" value="F:zinc ion binding"/>
    <property type="evidence" value="ECO:0007669"/>
    <property type="project" value="InterPro"/>
</dbReference>
<dbReference type="EMBL" id="KE651166">
    <property type="protein sequence ID" value="EEB07058.1"/>
    <property type="molecule type" value="Genomic_DNA"/>
</dbReference>
<keyword evidence="5" id="KW-1185">Reference proteome</keyword>
<dbReference type="HOGENOM" id="CLU_037354_0_0_1"/>
<dbReference type="Proteomes" id="UP000001744">
    <property type="component" value="Unassembled WGS sequence"/>
</dbReference>
<evidence type="ECO:0000259" key="3">
    <source>
        <dbReference type="PROSITE" id="PS50048"/>
    </source>
</evidence>
<dbReference type="PANTHER" id="PTHR31001">
    <property type="entry name" value="UNCHARACTERIZED TRANSCRIPTIONAL REGULATORY PROTEIN"/>
    <property type="match status" value="1"/>
</dbReference>
<dbReference type="Gene3D" id="4.10.240.10">
    <property type="entry name" value="Zn(2)-C6 fungal-type DNA-binding domain"/>
    <property type="match status" value="1"/>
</dbReference>
<dbReference type="OMA" id="KSCLNCR"/>
<dbReference type="CDD" id="cd12148">
    <property type="entry name" value="fungal_TF_MHR"/>
    <property type="match status" value="1"/>
</dbReference>
<evidence type="ECO:0000313" key="4">
    <source>
        <dbReference type="EMBL" id="EEB07058.1"/>
    </source>
</evidence>
<dbReference type="SUPFAM" id="SSF57701">
    <property type="entry name" value="Zn2/Cys6 DNA-binding domain"/>
    <property type="match status" value="1"/>
</dbReference>
<dbReference type="AlphaFoldDB" id="B6K1M7"/>
<dbReference type="InterPro" id="IPR036864">
    <property type="entry name" value="Zn2-C6_fun-type_DNA-bd_sf"/>
</dbReference>
<protein>
    <recommendedName>
        <fullName evidence="3">Zn(2)-C6 fungal-type domain-containing protein</fullName>
    </recommendedName>
</protein>
<accession>B6K1M7</accession>
<dbReference type="JaponicusDB" id="SJAG_02138"/>
<dbReference type="InterPro" id="IPR050613">
    <property type="entry name" value="Sec_Metabolite_Reg"/>
</dbReference>
<gene>
    <name evidence="4" type="ORF">SJAG_02138</name>
</gene>
<dbReference type="GO" id="GO:0005634">
    <property type="term" value="C:nucleus"/>
    <property type="evidence" value="ECO:0007669"/>
    <property type="project" value="UniProtKB-SubCell"/>
</dbReference>
<dbReference type="SMART" id="SM00066">
    <property type="entry name" value="GAL4"/>
    <property type="match status" value="1"/>
</dbReference>
<dbReference type="OrthoDB" id="10261408at2759"/>
<evidence type="ECO:0000256" key="1">
    <source>
        <dbReference type="ARBA" id="ARBA00004123"/>
    </source>
</evidence>
<comment type="subcellular location">
    <subcellularLocation>
        <location evidence="1">Nucleus</location>
    </subcellularLocation>
</comment>